<dbReference type="SMART" id="SM00195">
    <property type="entry name" value="DSPc"/>
    <property type="match status" value="1"/>
</dbReference>
<dbReference type="InterPro" id="IPR000719">
    <property type="entry name" value="Prot_kinase_dom"/>
</dbReference>
<feature type="compositionally biased region" description="Acidic residues" evidence="2">
    <location>
        <begin position="1219"/>
        <end position="1233"/>
    </location>
</feature>
<feature type="compositionally biased region" description="Polar residues" evidence="2">
    <location>
        <begin position="246"/>
        <end position="257"/>
    </location>
</feature>
<feature type="region of interest" description="Disordered" evidence="2">
    <location>
        <begin position="932"/>
        <end position="1059"/>
    </location>
</feature>
<dbReference type="Gene3D" id="3.90.190.10">
    <property type="entry name" value="Protein tyrosine phosphatase superfamily"/>
    <property type="match status" value="1"/>
</dbReference>
<dbReference type="InterPro" id="IPR008271">
    <property type="entry name" value="Ser/Thr_kinase_AS"/>
</dbReference>
<comment type="caution">
    <text evidence="5">The sequence shown here is derived from an EMBL/GenBank/DDBJ whole genome shotgun (WGS) entry which is preliminary data.</text>
</comment>
<dbReference type="PROSITE" id="PS50054">
    <property type="entry name" value="TYR_PHOSPHATASE_DUAL"/>
    <property type="match status" value="1"/>
</dbReference>
<dbReference type="InterPro" id="IPR011009">
    <property type="entry name" value="Kinase-like_dom_sf"/>
</dbReference>
<dbReference type="SMART" id="SM00220">
    <property type="entry name" value="S_TKc"/>
    <property type="match status" value="1"/>
</dbReference>
<evidence type="ECO:0000313" key="5">
    <source>
        <dbReference type="EMBL" id="KAF2073302.1"/>
    </source>
</evidence>
<protein>
    <submittedName>
        <fullName evidence="5">Uncharacterized protein</fullName>
    </submittedName>
</protein>
<evidence type="ECO:0000259" key="3">
    <source>
        <dbReference type="PROSITE" id="PS50011"/>
    </source>
</evidence>
<dbReference type="CDD" id="cd14498">
    <property type="entry name" value="DSP"/>
    <property type="match status" value="1"/>
</dbReference>
<feature type="compositionally biased region" description="Low complexity" evidence="2">
    <location>
        <begin position="941"/>
        <end position="1013"/>
    </location>
</feature>
<evidence type="ECO:0000259" key="4">
    <source>
        <dbReference type="PROSITE" id="PS50054"/>
    </source>
</evidence>
<feature type="region of interest" description="Disordered" evidence="2">
    <location>
        <begin position="384"/>
        <end position="409"/>
    </location>
</feature>
<dbReference type="GO" id="GO:0004672">
    <property type="term" value="F:protein kinase activity"/>
    <property type="evidence" value="ECO:0007669"/>
    <property type="project" value="InterPro"/>
</dbReference>
<dbReference type="InterPro" id="IPR020422">
    <property type="entry name" value="TYR_PHOSPHATASE_DUAL_dom"/>
</dbReference>
<reference evidence="5" key="1">
    <citation type="submission" date="2020-01" db="EMBL/GenBank/DDBJ databases">
        <title>Development of genomics and gene disruption for Polysphondylium violaceum indicates a role for the polyketide synthase stlB in stalk morphogenesis.</title>
        <authorList>
            <person name="Narita B."/>
            <person name="Kawabe Y."/>
            <person name="Kin K."/>
            <person name="Saito T."/>
            <person name="Gibbs R."/>
            <person name="Kuspa A."/>
            <person name="Muzny D."/>
            <person name="Queller D."/>
            <person name="Richards S."/>
            <person name="Strassman J."/>
            <person name="Sucgang R."/>
            <person name="Worley K."/>
            <person name="Schaap P."/>
        </authorList>
    </citation>
    <scope>NUCLEOTIDE SEQUENCE</scope>
    <source>
        <strain evidence="5">QSvi11</strain>
    </source>
</reference>
<evidence type="ECO:0000313" key="6">
    <source>
        <dbReference type="Proteomes" id="UP000695562"/>
    </source>
</evidence>
<feature type="region of interest" description="Disordered" evidence="2">
    <location>
        <begin position="763"/>
        <end position="790"/>
    </location>
</feature>
<keyword evidence="1" id="KW-0175">Coiled coil</keyword>
<feature type="region of interest" description="Disordered" evidence="2">
    <location>
        <begin position="336"/>
        <end position="364"/>
    </location>
</feature>
<dbReference type="PROSITE" id="PS00108">
    <property type="entry name" value="PROTEIN_KINASE_ST"/>
    <property type="match status" value="1"/>
</dbReference>
<feature type="coiled-coil region" evidence="1">
    <location>
        <begin position="27"/>
        <end position="56"/>
    </location>
</feature>
<accession>A0A8J4PU11</accession>
<dbReference type="CDD" id="cd00180">
    <property type="entry name" value="PKc"/>
    <property type="match status" value="1"/>
</dbReference>
<dbReference type="Gene3D" id="1.10.510.10">
    <property type="entry name" value="Transferase(Phosphotransferase) domain 1"/>
    <property type="match status" value="1"/>
</dbReference>
<dbReference type="Pfam" id="PF00069">
    <property type="entry name" value="Pkinase"/>
    <property type="match status" value="1"/>
</dbReference>
<feature type="domain" description="Tyrosine-protein phosphatase" evidence="4">
    <location>
        <begin position="1739"/>
        <end position="1880"/>
    </location>
</feature>
<gene>
    <name evidence="5" type="ORF">CYY_005379</name>
</gene>
<dbReference type="SUPFAM" id="SSF52799">
    <property type="entry name" value="(Phosphotyrosine protein) phosphatases II"/>
    <property type="match status" value="1"/>
</dbReference>
<sequence>MRKRTTYMDSKSKSGVDFNRVWSILSLLTEINDLNSKKEEKDKIEQKAKIKEVENKIIKSTSKEKKYCIKEGAITILIQCLCFFGKKDINNDTILEITQLLIDNSHQDSRLFCKQLLFHLDTDIECTGISNVLTKIVNIHPLRSIIVEDLCIPKLLEIYYKCSLALANIDFQADPNIYINSNPNVNSSNINNNNSIATKSKNDRMEQFHSFHNLTIPCCWENGNPPPLPTGFNYQNLLLSVPTPKQIPNSPPMNSVNGHRHHHQHQIGTNNSHNNNSDSPNDSPVISGLSIGGGAGNNSNRTGGNNYVSLGGSLMSSQLQQQQQQQLNMSLNVSTGSITSSSIGGTPSNLSLPTSPPIQSSSQLKLSISKPFIPKLNLPIRVENSAKMTRSSRRRDDSNSSTRSQIGDVKIETTATKELSDLATKLGETYMTSDLTALISYKQVLLPSMKRLSMAPKKLGALESNQMVMVLDQSFKDTKLYKVRCDILKTLISSTSYNLWLFQFGNNPINILYSESILLHKGVIPSEKEHLELFYKLASNWSDYVEYIHRKRWNDVTKGMISERKATFRKKLDLMLWRINSSITIMLDTYVFTDMEFQLCALAKYMENCPSRIISSQVVDVCIESLLKLKHYVFHGKVTSERVKDIHIIHYLLCVFDEIIIHNMHPPLNELLLAIFIERDDTFNFIRHYTTQVLSSESIEKEFTRCYPQDPKKSRLIEIRCRAIRHHTVCIEMLKRNFDPDTFLSSTSTSNFTSYSSNINSNSNNNSNSASNNNSNNGISPPTPSESDLQHGSDLLKKMEYLLLPNGGIILPFLQNSPSFTLNFEIKKYMLEFLSKVFLFKRNPFTKKKLYIDSYISYIYISFIKLYNSFLTDSQTLTLCKLFLGVLIAFSVNKNDKISMKFYQLRTMDFLVREVNLEYEVKQSKEVKSLPFLPNKNLPQTTTTTTTSSSAITSNGGGNSSNSLNTSTNSTTSTMGISKPSLPMLKLPSKLGPSSSPTTLSASVDSTTTTPSPSTHPPPLNLSLLKSSSDNNSDTISSTNSSTTTTPITKPSTPPVIIPKINIPLKTDTSTIKKDISPSATTTTTTITASTDSTLSTKPIIPALSRLPSKPLIPSLTSLPTKTPTIPLLNVSSGVVPTTTTNNNNVGLKISIPKLTLPAIKTRTTESEVQQSLSDSNTSSPPIVGGLSAMTKKMNPNDIKFQLVLDNPAQSSAINNTANDDESGQDTEPEPTENEISNENQRYQKERNQRKLYKDTDLHIAVLQLIFSLLLNSNQTLEHSYSDQFPIVAKKLNVPFILHMHINHPDNEKIIPELTTRTHEMGPNHFRILKLLFSRLYHSSLFKDLKRVAKGAYGTVYKGTLGNEEGLEIAVKLMPVPKSIHDRCVLHDIFTEILIMDTFKNDPRQCHMFDYGVDGENYWIVMKSYKCSLKEWRVKQTQPFLRQLPLYLNIYMDVLLTAQFLAENKINHFDIKCDNFLVHPKKKGTLDEDFWNQATNDPNFTVCMADWGEAKVYSKDIEGYTTRNRGTEFIKSPEMLTVAYASQKTRENFDRRKKVGSNTASDVWSLGCLFFELLTGDFLFYDDDWVKFFIRVTQADNNQLITAERKAKYCDIPAITDFFDYVFVRDPFYRPTLKDLLAKFNTIKPTILAQLEQLVQELDSNLNNNSTQPKLYYNGGDGTRYKSKVGVGGHYTPGRFHPHTAKLSLATNTKSTSTIGLNEHIIDSEEAPEFPAHKHFMDTPSLITPYMYISSFQPSLKKNMLINTFHITHIINCTGSPNAFPDHFEYLHLQLHDNNSQDILHSLVLAFDFIRDAIMHHGKVLIVSDKGVSRSAALAIGYFMDSRSISYFEAFLLIRDRRYIVQPNPGFVEQLCRWGKQRRTQKGLAESWGGGDHYSTSTTQYQCLCGACVFTLLSPFDSTKFNNPKQCNCTANTNPTHSLEDCPNFLGCSNFLNDMKKLHNYNSRKSVYWGYINITNVVGDYKRSSIEIKNPIKGKKEWELYKCKTCQFLTYATNTSSSNQQEKLIAIVTNLKTSELQKAKYGR</sequence>
<dbReference type="Proteomes" id="UP000695562">
    <property type="component" value="Unassembled WGS sequence"/>
</dbReference>
<feature type="region of interest" description="Disordered" evidence="2">
    <location>
        <begin position="243"/>
        <end position="309"/>
    </location>
</feature>
<dbReference type="InterPro" id="IPR000340">
    <property type="entry name" value="Dual-sp_phosphatase_cat-dom"/>
</dbReference>
<feature type="compositionally biased region" description="Low complexity" evidence="2">
    <location>
        <begin position="1021"/>
        <end position="1051"/>
    </location>
</feature>
<feature type="region of interest" description="Disordered" evidence="2">
    <location>
        <begin position="1212"/>
        <end position="1248"/>
    </location>
</feature>
<evidence type="ECO:0000256" key="1">
    <source>
        <dbReference type="SAM" id="Coils"/>
    </source>
</evidence>
<keyword evidence="6" id="KW-1185">Reference proteome</keyword>
<evidence type="ECO:0000256" key="2">
    <source>
        <dbReference type="SAM" id="MobiDB-lite"/>
    </source>
</evidence>
<dbReference type="FunFam" id="3.90.190.10:FF:000405">
    <property type="entry name" value="Probable serine/threonine-protein kinase DDB_G0277071"/>
    <property type="match status" value="1"/>
</dbReference>
<name>A0A8J4PU11_9MYCE</name>
<dbReference type="EMBL" id="AJWJ01000213">
    <property type="protein sequence ID" value="KAF2073302.1"/>
    <property type="molecule type" value="Genomic_DNA"/>
</dbReference>
<proteinExistence type="predicted"/>
<feature type="compositionally biased region" description="Polar residues" evidence="2">
    <location>
        <begin position="1167"/>
        <end position="1181"/>
    </location>
</feature>
<feature type="compositionally biased region" description="Low complexity" evidence="2">
    <location>
        <begin position="763"/>
        <end position="777"/>
    </location>
</feature>
<feature type="region of interest" description="Disordered" evidence="2">
    <location>
        <begin position="1166"/>
        <end position="1191"/>
    </location>
</feature>
<dbReference type="PANTHER" id="PTHR46381:SF3">
    <property type="entry name" value="SERINE_THREONINE-PROTEIN KINASE DDB_G0277071-RELATED"/>
    <property type="match status" value="1"/>
</dbReference>
<feature type="compositionally biased region" description="Low complexity" evidence="2">
    <location>
        <begin position="270"/>
        <end position="284"/>
    </location>
</feature>
<dbReference type="PANTHER" id="PTHR46381">
    <property type="entry name" value="MKPA PROTEIN"/>
    <property type="match status" value="1"/>
</dbReference>
<dbReference type="InterPro" id="IPR029021">
    <property type="entry name" value="Prot-tyrosine_phosphatase-like"/>
</dbReference>
<dbReference type="SUPFAM" id="SSF56112">
    <property type="entry name" value="Protein kinase-like (PK-like)"/>
    <property type="match status" value="1"/>
</dbReference>
<dbReference type="Pfam" id="PF00782">
    <property type="entry name" value="DSPc"/>
    <property type="match status" value="1"/>
</dbReference>
<organism evidence="5 6">
    <name type="scientific">Polysphondylium violaceum</name>
    <dbReference type="NCBI Taxonomy" id="133409"/>
    <lineage>
        <taxon>Eukaryota</taxon>
        <taxon>Amoebozoa</taxon>
        <taxon>Evosea</taxon>
        <taxon>Eumycetozoa</taxon>
        <taxon>Dictyostelia</taxon>
        <taxon>Dictyosteliales</taxon>
        <taxon>Dictyosteliaceae</taxon>
        <taxon>Polysphondylium</taxon>
    </lineage>
</organism>
<dbReference type="OrthoDB" id="30541at2759"/>
<dbReference type="Gene3D" id="3.30.200.20">
    <property type="entry name" value="Phosphorylase Kinase, domain 1"/>
    <property type="match status" value="1"/>
</dbReference>
<dbReference type="GO" id="GO:0005524">
    <property type="term" value="F:ATP binding"/>
    <property type="evidence" value="ECO:0007669"/>
    <property type="project" value="InterPro"/>
</dbReference>
<dbReference type="PROSITE" id="PS50011">
    <property type="entry name" value="PROTEIN_KINASE_DOM"/>
    <property type="match status" value="1"/>
</dbReference>
<feature type="domain" description="Protein kinase" evidence="3">
    <location>
        <begin position="1342"/>
        <end position="1647"/>
    </location>
</feature>
<feature type="compositionally biased region" description="Polar residues" evidence="2">
    <location>
        <begin position="297"/>
        <end position="308"/>
    </location>
</feature>